<dbReference type="Gene3D" id="3.20.20.100">
    <property type="entry name" value="NADP-dependent oxidoreductase domain"/>
    <property type="match status" value="2"/>
</dbReference>
<proteinExistence type="predicted"/>
<dbReference type="OrthoDB" id="416253at2759"/>
<dbReference type="InterPro" id="IPR023210">
    <property type="entry name" value="NADP_OxRdtase_dom"/>
</dbReference>
<accession>A0A167AM62</accession>
<evidence type="ECO:0000313" key="5">
    <source>
        <dbReference type="Proteomes" id="UP000243498"/>
    </source>
</evidence>
<dbReference type="EMBL" id="AZHC01000023">
    <property type="protein sequence ID" value="OAA39057.1"/>
    <property type="molecule type" value="Genomic_DNA"/>
</dbReference>
<keyword evidence="5" id="KW-1185">Reference proteome</keyword>
<name>A0A167AM62_METRR</name>
<gene>
    <name evidence="4" type="ORF">NOR_06317</name>
</gene>
<comment type="caution">
    <text evidence="4">The sequence shown here is derived from an EMBL/GenBank/DDBJ whole genome shotgun (WGS) entry which is preliminary data.</text>
</comment>
<sequence length="232" mass="25302">MFEMPEKRANSLNKIPLLGLGTYQGDGTDYAIGTARNATLVALKKGYRHIDTAYAYGNGIIEREIGEAIADSHIARSEIFVVTNLHNTFHDPQDVKTGLDMSLRNLNLDYAQGIQAIAHCPLGGSLAPAVARRRGGGPLADETIKAIAEVHNKTPAQIILAWLTRQGIAVVPKSSQPSRIESNYDINFSLTAEEQWKMATLVGLHGENGVRNLSNEDHIGFDVFDEEIDQPA</sequence>
<protein>
    <submittedName>
        <fullName evidence="4">Aldo/keto reductase</fullName>
    </submittedName>
</protein>
<evidence type="ECO:0000313" key="4">
    <source>
        <dbReference type="EMBL" id="OAA39057.1"/>
    </source>
</evidence>
<dbReference type="SUPFAM" id="SSF51430">
    <property type="entry name" value="NAD(P)-linked oxidoreductase"/>
    <property type="match status" value="1"/>
</dbReference>
<dbReference type="PIRSF" id="PIRSF000097">
    <property type="entry name" value="AKR"/>
    <property type="match status" value="1"/>
</dbReference>
<dbReference type="GO" id="GO:0016491">
    <property type="term" value="F:oxidoreductase activity"/>
    <property type="evidence" value="ECO:0007669"/>
    <property type="project" value="UniProtKB-KW"/>
</dbReference>
<reference evidence="4 5" key="1">
    <citation type="journal article" date="2016" name="Genome Biol. Evol.">
        <title>Divergent and convergent evolution of fungal pathogenicity.</title>
        <authorList>
            <person name="Shang Y."/>
            <person name="Xiao G."/>
            <person name="Zheng P."/>
            <person name="Cen K."/>
            <person name="Zhan S."/>
            <person name="Wang C."/>
        </authorList>
    </citation>
    <scope>NUCLEOTIDE SEQUENCE [LARGE SCALE GENOMIC DNA]</scope>
    <source>
        <strain evidence="4 5">RCEF 4871</strain>
    </source>
</reference>
<dbReference type="InterPro" id="IPR018170">
    <property type="entry name" value="Aldo/ket_reductase_CS"/>
</dbReference>
<dbReference type="PANTHER" id="PTHR43827:SF8">
    <property type="entry name" value="ALDO_KETO REDUCTASE FAMILY PROTEIN"/>
    <property type="match status" value="1"/>
</dbReference>
<dbReference type="CDD" id="cd19071">
    <property type="entry name" value="AKR_AKR1-5-like"/>
    <property type="match status" value="1"/>
</dbReference>
<dbReference type="PANTHER" id="PTHR43827">
    <property type="entry name" value="2,5-DIKETO-D-GLUCONIC ACID REDUCTASE"/>
    <property type="match status" value="1"/>
</dbReference>
<feature type="domain" description="NADP-dependent oxidoreductase" evidence="3">
    <location>
        <begin position="18"/>
        <end position="112"/>
    </location>
</feature>
<dbReference type="InterPro" id="IPR036812">
    <property type="entry name" value="NAD(P)_OxRdtase_dom_sf"/>
</dbReference>
<dbReference type="PROSITE" id="PS00063">
    <property type="entry name" value="ALDOKETO_REDUCTASE_3"/>
    <property type="match status" value="1"/>
</dbReference>
<dbReference type="InterPro" id="IPR020471">
    <property type="entry name" value="AKR"/>
</dbReference>
<evidence type="ECO:0000256" key="2">
    <source>
        <dbReference type="PIRSR" id="PIRSR000097-1"/>
    </source>
</evidence>
<evidence type="ECO:0000259" key="3">
    <source>
        <dbReference type="Pfam" id="PF00248"/>
    </source>
</evidence>
<feature type="active site" description="Proton donor" evidence="2">
    <location>
        <position position="56"/>
    </location>
</feature>
<evidence type="ECO:0000256" key="1">
    <source>
        <dbReference type="ARBA" id="ARBA00023002"/>
    </source>
</evidence>
<organism evidence="4 5">
    <name type="scientific">Metarhizium rileyi (strain RCEF 4871)</name>
    <name type="common">Nomuraea rileyi</name>
    <dbReference type="NCBI Taxonomy" id="1649241"/>
    <lineage>
        <taxon>Eukaryota</taxon>
        <taxon>Fungi</taxon>
        <taxon>Dikarya</taxon>
        <taxon>Ascomycota</taxon>
        <taxon>Pezizomycotina</taxon>
        <taxon>Sordariomycetes</taxon>
        <taxon>Hypocreomycetidae</taxon>
        <taxon>Hypocreales</taxon>
        <taxon>Clavicipitaceae</taxon>
        <taxon>Metarhizium</taxon>
    </lineage>
</organism>
<dbReference type="Pfam" id="PF00248">
    <property type="entry name" value="Aldo_ket_red"/>
    <property type="match status" value="1"/>
</dbReference>
<dbReference type="Proteomes" id="UP000243498">
    <property type="component" value="Unassembled WGS sequence"/>
</dbReference>
<dbReference type="AlphaFoldDB" id="A0A167AM62"/>
<keyword evidence="1" id="KW-0560">Oxidoreductase</keyword>
<dbReference type="STRING" id="1081105.A0A167AM62"/>
<dbReference type="OMA" id="NEDHIGF"/>